<dbReference type="PANTHER" id="PTHR42085:SF1">
    <property type="entry name" value="F-BOX DOMAIN-CONTAINING PROTEIN"/>
    <property type="match status" value="1"/>
</dbReference>
<dbReference type="PANTHER" id="PTHR42085">
    <property type="entry name" value="F-BOX DOMAIN-CONTAINING PROTEIN"/>
    <property type="match status" value="1"/>
</dbReference>
<keyword evidence="2" id="KW-1185">Reference proteome</keyword>
<dbReference type="EMBL" id="JAXOVC010000005">
    <property type="protein sequence ID" value="KAK4501803.1"/>
    <property type="molecule type" value="Genomic_DNA"/>
</dbReference>
<protein>
    <submittedName>
        <fullName evidence="1">Uncharacterized protein</fullName>
    </submittedName>
</protein>
<reference evidence="1 2" key="1">
    <citation type="journal article" date="2023" name="G3 (Bethesda)">
        <title>A chromosome-level genome assembly of Zasmidium syzygii isolated from banana leaves.</title>
        <authorList>
            <person name="van Westerhoven A.C."/>
            <person name="Mehrabi R."/>
            <person name="Talebi R."/>
            <person name="Steentjes M.B.F."/>
            <person name="Corcolon B."/>
            <person name="Chong P.A."/>
            <person name="Kema G.H.J."/>
            <person name="Seidl M.F."/>
        </authorList>
    </citation>
    <scope>NUCLEOTIDE SEQUENCE [LARGE SCALE GENOMIC DNA]</scope>
    <source>
        <strain evidence="1 2">P124</strain>
    </source>
</reference>
<proteinExistence type="predicted"/>
<dbReference type="InterPro" id="IPR038883">
    <property type="entry name" value="AN11006-like"/>
</dbReference>
<sequence>MDHSPLGKLSAELRNKIYAYVLPSDKPIPVIETSDGIQAPLTRVCKQLREECLLFFYASNTFTIDLGLSDSSRKADHNAFLERVGAISTWIENTPKTCLAAVHTLTVTCVVKHGCHQAQILGEQLQNVAALLEQAGYDEKRLQLQLRLQKRYIWTDSELVALLSSTGFKNGCYIPLAQKYRGGRRRRTLREEH</sequence>
<evidence type="ECO:0000313" key="2">
    <source>
        <dbReference type="Proteomes" id="UP001305779"/>
    </source>
</evidence>
<comment type="caution">
    <text evidence="1">The sequence shown here is derived from an EMBL/GenBank/DDBJ whole genome shotgun (WGS) entry which is preliminary data.</text>
</comment>
<gene>
    <name evidence="1" type="ORF">PRZ48_007612</name>
</gene>
<organism evidence="1 2">
    <name type="scientific">Zasmidium cellare</name>
    <name type="common">Wine cellar mold</name>
    <name type="synonym">Racodium cellare</name>
    <dbReference type="NCBI Taxonomy" id="395010"/>
    <lineage>
        <taxon>Eukaryota</taxon>
        <taxon>Fungi</taxon>
        <taxon>Dikarya</taxon>
        <taxon>Ascomycota</taxon>
        <taxon>Pezizomycotina</taxon>
        <taxon>Dothideomycetes</taxon>
        <taxon>Dothideomycetidae</taxon>
        <taxon>Mycosphaerellales</taxon>
        <taxon>Mycosphaerellaceae</taxon>
        <taxon>Zasmidium</taxon>
    </lineage>
</organism>
<dbReference type="Proteomes" id="UP001305779">
    <property type="component" value="Unassembled WGS sequence"/>
</dbReference>
<name>A0ABR0ELY2_ZASCE</name>
<evidence type="ECO:0000313" key="1">
    <source>
        <dbReference type="EMBL" id="KAK4501803.1"/>
    </source>
</evidence>
<accession>A0ABR0ELY2</accession>